<dbReference type="Gene3D" id="2.60.120.890">
    <property type="entry name" value="BT2081, beta-jelly-roll domain"/>
    <property type="match status" value="1"/>
</dbReference>
<dbReference type="EMBL" id="JGCY01000372">
    <property type="protein sequence ID" value="EXY73151.1"/>
    <property type="molecule type" value="Genomic_DNA"/>
</dbReference>
<feature type="domain" description="Putative carbohydrate metabolism" evidence="2">
    <location>
        <begin position="320"/>
        <end position="533"/>
    </location>
</feature>
<sequence length="536" mass="59501">MKNLWIYGCLFASVLVLSACIENDIPYPYIKGEIAAFEVEGQTGEAEINKNNRTIVVSVGDEVDIEELRITKFVVNDEATFNTEEQYCVSPAKFPSTGFSSLADLPAGADTRVDFTKTVPFLLRTYQDYQWMITVNQTIERSVEVENQALPAIIDDKNHTVLVYVSQKQDLSAVKILKMNLGGSQATVYPDPSIVTNFRRPQTFTVVRFDKITLWTVDVVRTASTGTTGSVDVWATRATLNGGMKQGTTPRVEYRKKTEETWTAVPETDVKLESTTTFSTVLTGLEDGTNYVWRVVVDDIPSTEDEFTTEKIQEIPNLNFDTWSQNPTGSFKKSWYPNADGSNSFWATGNDGVTSSLAGSRDSSTRPEEKSVVNGKAAYMVTLGSVPLVGVAAGNLFIGDYKTNAQSPKDSPKFGRSFTGARPTGLKGWYKYTSKPVDYVGNPDNLKNDECHIYLRLWDDKDNEIGYGEFIGKETVTQYTQFRFDVTYTNKTAKPAKITIVATSSHYGGDFTGMKVTGSVGVGSELWVDEFELLYE</sequence>
<dbReference type="Gene3D" id="2.60.40.2340">
    <property type="match status" value="1"/>
</dbReference>
<keyword evidence="1" id="KW-0732">Signal</keyword>
<dbReference type="GO" id="GO:0016798">
    <property type="term" value="F:hydrolase activity, acting on glycosyl bonds"/>
    <property type="evidence" value="ECO:0007669"/>
    <property type="project" value="UniProtKB-KW"/>
</dbReference>
<feature type="chain" id="PRO_5001479255" evidence="1">
    <location>
        <begin position="20"/>
        <end position="536"/>
    </location>
</feature>
<dbReference type="RefSeq" id="WP_022347177.1">
    <property type="nucleotide sequence ID" value="NZ_JGCY01000372.1"/>
</dbReference>
<dbReference type="InterPro" id="IPR025112">
    <property type="entry name" value="PCMD"/>
</dbReference>
<dbReference type="PATRIC" id="fig|1339315.3.peg.3735"/>
<accession>A0A015TRC8</accession>
<gene>
    <name evidence="3" type="ORF">M124_3063</name>
</gene>
<evidence type="ECO:0000259" key="2">
    <source>
        <dbReference type="Pfam" id="PF13201"/>
    </source>
</evidence>
<keyword evidence="3" id="KW-0378">Hydrolase</keyword>
<comment type="caution">
    <text evidence="3">The sequence shown here is derived from an EMBL/GenBank/DDBJ whole genome shotgun (WGS) entry which is preliminary data.</text>
</comment>
<proteinExistence type="predicted"/>
<protein>
    <submittedName>
        <fullName evidence="3">Glycoside hydrolase xylanase family protein</fullName>
    </submittedName>
</protein>
<evidence type="ECO:0000313" key="4">
    <source>
        <dbReference type="Proteomes" id="UP000020529"/>
    </source>
</evidence>
<dbReference type="AlphaFoldDB" id="A0A015TRC8"/>
<keyword evidence="3" id="KW-0624">Polysaccharide degradation</keyword>
<keyword evidence="3" id="KW-0119">Carbohydrate metabolism</keyword>
<keyword evidence="3" id="KW-0858">Xylan degradation</keyword>
<dbReference type="Proteomes" id="UP000020529">
    <property type="component" value="Unassembled WGS sequence"/>
</dbReference>
<keyword evidence="3" id="KW-0326">Glycosidase</keyword>
<name>A0A015TRC8_BACFG</name>
<dbReference type="GO" id="GO:0045493">
    <property type="term" value="P:xylan catabolic process"/>
    <property type="evidence" value="ECO:0007669"/>
    <property type="project" value="UniProtKB-KW"/>
</dbReference>
<dbReference type="PROSITE" id="PS51257">
    <property type="entry name" value="PROKAR_LIPOPROTEIN"/>
    <property type="match status" value="1"/>
</dbReference>
<reference evidence="3 4" key="1">
    <citation type="submission" date="2014-02" db="EMBL/GenBank/DDBJ databases">
        <authorList>
            <person name="Sears C."/>
            <person name="Carroll K."/>
            <person name="Sack B.R."/>
            <person name="Qadri F."/>
            <person name="Myers L.L."/>
            <person name="Chung G.-T."/>
            <person name="Escheverria P."/>
            <person name="Fraser C.M."/>
            <person name="Sadzewicz L."/>
            <person name="Shefchek K.A."/>
            <person name="Tallon L."/>
            <person name="Das S.P."/>
            <person name="Daugherty S."/>
            <person name="Mongodin E.F."/>
        </authorList>
    </citation>
    <scope>NUCLEOTIDE SEQUENCE [LARGE SCALE GENOMIC DNA]</scope>
    <source>
        <strain evidence="4">3988T(B)14</strain>
    </source>
</reference>
<evidence type="ECO:0000313" key="3">
    <source>
        <dbReference type="EMBL" id="EXY73151.1"/>
    </source>
</evidence>
<feature type="signal peptide" evidence="1">
    <location>
        <begin position="1"/>
        <end position="19"/>
    </location>
</feature>
<dbReference type="InterPro" id="IPR038653">
    <property type="entry name" value="Put_CMD_sf"/>
</dbReference>
<organism evidence="3 4">
    <name type="scientific">Bacteroides fragilis str. 3988T(B)14</name>
    <dbReference type="NCBI Taxonomy" id="1339315"/>
    <lineage>
        <taxon>Bacteria</taxon>
        <taxon>Pseudomonadati</taxon>
        <taxon>Bacteroidota</taxon>
        <taxon>Bacteroidia</taxon>
        <taxon>Bacteroidales</taxon>
        <taxon>Bacteroidaceae</taxon>
        <taxon>Bacteroides</taxon>
    </lineage>
</organism>
<evidence type="ECO:0000256" key="1">
    <source>
        <dbReference type="SAM" id="SignalP"/>
    </source>
</evidence>
<dbReference type="Pfam" id="PF13201">
    <property type="entry name" value="PCMD"/>
    <property type="match status" value="1"/>
</dbReference>